<keyword evidence="3" id="KW-1185">Reference proteome</keyword>
<feature type="compositionally biased region" description="Basic residues" evidence="1">
    <location>
        <begin position="21"/>
        <end position="34"/>
    </location>
</feature>
<evidence type="ECO:0000256" key="1">
    <source>
        <dbReference type="SAM" id="MobiDB-lite"/>
    </source>
</evidence>
<protein>
    <submittedName>
        <fullName evidence="2">Uncharacterized protein</fullName>
    </submittedName>
</protein>
<proteinExistence type="predicted"/>
<gene>
    <name evidence="2" type="ORF">EVAR_74703_1</name>
</gene>
<feature type="compositionally biased region" description="Polar residues" evidence="1">
    <location>
        <begin position="88"/>
        <end position="120"/>
    </location>
</feature>
<dbReference type="AlphaFoldDB" id="A0A4C1YIK9"/>
<reference evidence="2 3" key="1">
    <citation type="journal article" date="2019" name="Commun. Biol.">
        <title>The bagworm genome reveals a unique fibroin gene that provides high tensile strength.</title>
        <authorList>
            <person name="Kono N."/>
            <person name="Nakamura H."/>
            <person name="Ohtoshi R."/>
            <person name="Tomita M."/>
            <person name="Numata K."/>
            <person name="Arakawa K."/>
        </authorList>
    </citation>
    <scope>NUCLEOTIDE SEQUENCE [LARGE SCALE GENOMIC DNA]</scope>
</reference>
<name>A0A4C1YIK9_EUMVA</name>
<dbReference type="EMBL" id="BGZK01001281">
    <property type="protein sequence ID" value="GBP76221.1"/>
    <property type="molecule type" value="Genomic_DNA"/>
</dbReference>
<accession>A0A4C1YIK9</accession>
<sequence length="231" mass="25022">MTELPIGHYRTNVGRGTTEGRRRRRRRRRRRKVRFPLLPRRIRGPPEGTVLTSRLGSCDGDASSVAQVKAHSRDQTRDGPAAADSATEGGTTTREASDNPDLQTNASTANKPDFSTTDTNGPEYMAAGAADGDPPDYHGGSGPNPNSAASTAPYPRSTPSSLRVMYWNAGGISGKTQDLRTLVQSQVAKISPPSRTCTLKNEGVEDPRTNRQIAAPVTVRIRCRKIGWLSR</sequence>
<feature type="region of interest" description="Disordered" evidence="1">
    <location>
        <begin position="1"/>
        <end position="158"/>
    </location>
</feature>
<dbReference type="Proteomes" id="UP000299102">
    <property type="component" value="Unassembled WGS sequence"/>
</dbReference>
<organism evidence="2 3">
    <name type="scientific">Eumeta variegata</name>
    <name type="common">Bagworm moth</name>
    <name type="synonym">Eumeta japonica</name>
    <dbReference type="NCBI Taxonomy" id="151549"/>
    <lineage>
        <taxon>Eukaryota</taxon>
        <taxon>Metazoa</taxon>
        <taxon>Ecdysozoa</taxon>
        <taxon>Arthropoda</taxon>
        <taxon>Hexapoda</taxon>
        <taxon>Insecta</taxon>
        <taxon>Pterygota</taxon>
        <taxon>Neoptera</taxon>
        <taxon>Endopterygota</taxon>
        <taxon>Lepidoptera</taxon>
        <taxon>Glossata</taxon>
        <taxon>Ditrysia</taxon>
        <taxon>Tineoidea</taxon>
        <taxon>Psychidae</taxon>
        <taxon>Oiketicinae</taxon>
        <taxon>Eumeta</taxon>
    </lineage>
</organism>
<evidence type="ECO:0000313" key="3">
    <source>
        <dbReference type="Proteomes" id="UP000299102"/>
    </source>
</evidence>
<comment type="caution">
    <text evidence="2">The sequence shown here is derived from an EMBL/GenBank/DDBJ whole genome shotgun (WGS) entry which is preliminary data.</text>
</comment>
<evidence type="ECO:0000313" key="2">
    <source>
        <dbReference type="EMBL" id="GBP76221.1"/>
    </source>
</evidence>